<dbReference type="Gene3D" id="3.30.420.40">
    <property type="match status" value="1"/>
</dbReference>
<keyword evidence="4" id="KW-0067">ATP-binding</keyword>
<keyword evidence="6" id="KW-0812">Transmembrane</keyword>
<reference evidence="7 8" key="1">
    <citation type="journal article" date="2015" name="Environ. Microbiol.">
        <title>Metagenome sequence of Elaphomyces granulatus from sporocarp tissue reveals Ascomycota ectomycorrhizal fingerprints of genome expansion and a Proteobacteria-rich microbiome.</title>
        <authorList>
            <person name="Quandt C.A."/>
            <person name="Kohler A."/>
            <person name="Hesse C.N."/>
            <person name="Sharpton T.J."/>
            <person name="Martin F."/>
            <person name="Spatafora J.W."/>
        </authorList>
    </citation>
    <scope>NUCLEOTIDE SEQUENCE [LARGE SCALE GENOMIC DNA]</scope>
    <source>
        <strain evidence="7 8">OSC145934</strain>
    </source>
</reference>
<evidence type="ECO:0000256" key="4">
    <source>
        <dbReference type="PIRSR" id="PIRSR600407-2"/>
    </source>
</evidence>
<dbReference type="OrthoDB" id="6372431at2759"/>
<evidence type="ECO:0008006" key="9">
    <source>
        <dbReference type="Google" id="ProtNLM"/>
    </source>
</evidence>
<dbReference type="Gene3D" id="3.30.420.150">
    <property type="entry name" value="Exopolyphosphatase. Domain 2"/>
    <property type="match status" value="1"/>
</dbReference>
<dbReference type="GO" id="GO:0005524">
    <property type="term" value="F:ATP binding"/>
    <property type="evidence" value="ECO:0007669"/>
    <property type="project" value="UniProtKB-KW"/>
</dbReference>
<dbReference type="PANTHER" id="PTHR11782">
    <property type="entry name" value="ADENOSINE/GUANOSINE DIPHOSPHATASE"/>
    <property type="match status" value="1"/>
</dbReference>
<comment type="similarity">
    <text evidence="1">Belongs to the GDA1/CD39 NTPase family.</text>
</comment>
<keyword evidence="4" id="KW-0547">Nucleotide-binding</keyword>
<dbReference type="GO" id="GO:0045134">
    <property type="term" value="F:UDP phosphatase activity"/>
    <property type="evidence" value="ECO:0007669"/>
    <property type="project" value="TreeGrafter"/>
</dbReference>
<organism evidence="7 8">
    <name type="scientific">Elaphomyces granulatus</name>
    <dbReference type="NCBI Taxonomy" id="519963"/>
    <lineage>
        <taxon>Eukaryota</taxon>
        <taxon>Fungi</taxon>
        <taxon>Dikarya</taxon>
        <taxon>Ascomycota</taxon>
        <taxon>Pezizomycotina</taxon>
        <taxon>Eurotiomycetes</taxon>
        <taxon>Eurotiomycetidae</taxon>
        <taxon>Eurotiales</taxon>
        <taxon>Elaphomycetaceae</taxon>
        <taxon>Elaphomyces</taxon>
    </lineage>
</organism>
<feature type="region of interest" description="Disordered" evidence="5">
    <location>
        <begin position="675"/>
        <end position="710"/>
    </location>
</feature>
<dbReference type="GO" id="GO:0004382">
    <property type="term" value="F:GDP phosphatase activity"/>
    <property type="evidence" value="ECO:0007669"/>
    <property type="project" value="TreeGrafter"/>
</dbReference>
<feature type="compositionally biased region" description="Polar residues" evidence="5">
    <location>
        <begin position="683"/>
        <end position="698"/>
    </location>
</feature>
<keyword evidence="6" id="KW-1133">Transmembrane helix</keyword>
<dbReference type="InterPro" id="IPR000407">
    <property type="entry name" value="GDA1_CD39_NTPase"/>
</dbReference>
<dbReference type="Proteomes" id="UP000243515">
    <property type="component" value="Unassembled WGS sequence"/>
</dbReference>
<comment type="caution">
    <text evidence="7">The sequence shown here is derived from an EMBL/GenBank/DDBJ whole genome shotgun (WGS) entry which is preliminary data.</text>
</comment>
<proteinExistence type="inferred from homology"/>
<dbReference type="Pfam" id="PF01150">
    <property type="entry name" value="GDA1_CD39"/>
    <property type="match status" value="1"/>
</dbReference>
<dbReference type="CDD" id="cd24039">
    <property type="entry name" value="ASKHA_NBD_YND1-like"/>
    <property type="match status" value="1"/>
</dbReference>
<evidence type="ECO:0000313" key="7">
    <source>
        <dbReference type="EMBL" id="OXV05857.1"/>
    </source>
</evidence>
<feature type="region of interest" description="Disordered" evidence="5">
    <location>
        <begin position="649"/>
        <end position="668"/>
    </location>
</feature>
<feature type="active site" description="Proton acceptor" evidence="3">
    <location>
        <position position="154"/>
    </location>
</feature>
<protein>
    <recommendedName>
        <fullName evidence="9">Golgi apyrase</fullName>
    </recommendedName>
</protein>
<keyword evidence="8" id="KW-1185">Reference proteome</keyword>
<name>A0A232LPW5_9EURO</name>
<evidence type="ECO:0000256" key="6">
    <source>
        <dbReference type="SAM" id="Phobius"/>
    </source>
</evidence>
<evidence type="ECO:0000256" key="3">
    <source>
        <dbReference type="PIRSR" id="PIRSR600407-1"/>
    </source>
</evidence>
<dbReference type="AlphaFoldDB" id="A0A232LPW5"/>
<keyword evidence="6" id="KW-0472">Membrane</keyword>
<feature type="transmembrane region" description="Helical" evidence="6">
    <location>
        <begin position="519"/>
        <end position="537"/>
    </location>
</feature>
<evidence type="ECO:0000256" key="1">
    <source>
        <dbReference type="ARBA" id="ARBA00009283"/>
    </source>
</evidence>
<gene>
    <name evidence="7" type="ORF">Egran_06375</name>
</gene>
<dbReference type="GO" id="GO:0046036">
    <property type="term" value="P:CTP metabolic process"/>
    <property type="evidence" value="ECO:0007669"/>
    <property type="project" value="TreeGrafter"/>
</dbReference>
<dbReference type="EMBL" id="NPHW01006376">
    <property type="protein sequence ID" value="OXV05857.1"/>
    <property type="molecule type" value="Genomic_DNA"/>
</dbReference>
<dbReference type="GO" id="GO:0016020">
    <property type="term" value="C:membrane"/>
    <property type="evidence" value="ECO:0007669"/>
    <property type="project" value="TreeGrafter"/>
</dbReference>
<evidence type="ECO:0000256" key="5">
    <source>
        <dbReference type="SAM" id="MobiDB-lite"/>
    </source>
</evidence>
<evidence type="ECO:0000256" key="2">
    <source>
        <dbReference type="ARBA" id="ARBA00022801"/>
    </source>
</evidence>
<dbReference type="GO" id="GO:0017111">
    <property type="term" value="F:ribonucleoside triphosphate phosphatase activity"/>
    <property type="evidence" value="ECO:0007669"/>
    <property type="project" value="TreeGrafter"/>
</dbReference>
<feature type="region of interest" description="Disordered" evidence="5">
    <location>
        <begin position="602"/>
        <end position="636"/>
    </location>
</feature>
<feature type="compositionally biased region" description="Polar residues" evidence="5">
    <location>
        <begin position="651"/>
        <end position="660"/>
    </location>
</feature>
<accession>A0A232LPW5</accession>
<sequence length="710" mass="79654">MGKCTSPRSTYLPIDTYHAYAPESGTRVHIYRWLDPTRARKAAGPKELKFLPKIQSREEWTKKIHPGVSTFADTPDKVGPDHLKSVLQHALDIVPKKAVKETPVFLSATAGMRLLDNPKQEVLLDGICSYIRSNSNFLLPDCRTQIRVISGRTEGIYGWISTNYLLRSFDSPEEHDHGKGHYTYGFLDMGGASAQIAFSPNVTEAEKHANDLKLVRLRNIDGSPQEYKVFVTTWLQFGVHESRNRYVKALQNTNSASNSKELLDPCLPQALRTTLDGKTLSSEEAPEIYLVGTGRFDECLRQTYPLLEKETPCPDEPCLLHGVHVPAIDFDVNHFIGISEYWHTTYEIFEMGHKDKVYALGTYQERVNEFCSQDWATIEKGISEHKWGRKVDQQTASGVCFKASWIINMLHNGIGIPYTGPEHTTNNTIHHSKITEFLNPFQAVNKIGSNEVSWTLGQMVLYASFQVPPASKDILPVGFGSNTEGIPDDFQYPSVEPSPMYDGGHWHDALFDGDPSRRIPGFLLFTLIVVIAVFFLCGRNRRVRIYHNVIKQFMCGGSRRHKKRIFGRKLPFFGRSTPIYERVMEEGGRDFELDDTDKESVEYESEHLSDSDSSGMSPRVRTPSKGSISHNPNLKFEFENGSNAGIGLGINQASSTSSGNVVDRRGLAVRTESRDHLAALSLGPTTNGRRSRTVSPTRSHLRSPSMADSP</sequence>
<dbReference type="GO" id="GO:0005794">
    <property type="term" value="C:Golgi apparatus"/>
    <property type="evidence" value="ECO:0007669"/>
    <property type="project" value="UniProtKB-ARBA"/>
</dbReference>
<keyword evidence="2" id="KW-0378">Hydrolase</keyword>
<evidence type="ECO:0000313" key="8">
    <source>
        <dbReference type="Proteomes" id="UP000243515"/>
    </source>
</evidence>
<dbReference type="PANTHER" id="PTHR11782:SF121">
    <property type="entry name" value="NUCLEOSIDE-DIPHOSPHATASE MIG-23"/>
    <property type="match status" value="1"/>
</dbReference>
<dbReference type="GO" id="GO:0006256">
    <property type="term" value="P:UDP catabolic process"/>
    <property type="evidence" value="ECO:0007669"/>
    <property type="project" value="TreeGrafter"/>
</dbReference>
<feature type="binding site" evidence="4">
    <location>
        <begin position="191"/>
        <end position="195"/>
    </location>
    <ligand>
        <name>ATP</name>
        <dbReference type="ChEBI" id="CHEBI:30616"/>
    </ligand>
</feature>